<name>A0A1Y5T4E5_9PROT</name>
<dbReference type="GO" id="GO:0006171">
    <property type="term" value="P:cAMP biosynthetic process"/>
    <property type="evidence" value="ECO:0007669"/>
    <property type="project" value="TreeGrafter"/>
</dbReference>
<dbReference type="Gene3D" id="1.25.40.10">
    <property type="entry name" value="Tetratricopeptide repeat domain"/>
    <property type="match status" value="2"/>
</dbReference>
<feature type="repeat" description="TPR" evidence="1">
    <location>
        <begin position="420"/>
        <end position="453"/>
    </location>
</feature>
<dbReference type="EMBL" id="FWFR01000002">
    <property type="protein sequence ID" value="SLN53782.1"/>
    <property type="molecule type" value="Genomic_DNA"/>
</dbReference>
<dbReference type="InParanoid" id="A0A1Y5T4E5"/>
<protein>
    <submittedName>
        <fullName evidence="3">DNA-binding transcriptional activator CadC</fullName>
    </submittedName>
</protein>
<dbReference type="OrthoDB" id="9807521at2"/>
<dbReference type="InterPro" id="IPR029787">
    <property type="entry name" value="Nucleotide_cyclase"/>
</dbReference>
<dbReference type="PROSITE" id="PS50005">
    <property type="entry name" value="TPR"/>
    <property type="match status" value="3"/>
</dbReference>
<gene>
    <name evidence="3" type="ORF">OCH7691_02263</name>
</gene>
<feature type="domain" description="Guanylate cyclase" evidence="2">
    <location>
        <begin position="11"/>
        <end position="126"/>
    </location>
</feature>
<feature type="repeat" description="TPR" evidence="1">
    <location>
        <begin position="488"/>
        <end position="521"/>
    </location>
</feature>
<dbReference type="InterPro" id="IPR050697">
    <property type="entry name" value="Adenylyl/Guanylyl_Cyclase_3/4"/>
</dbReference>
<evidence type="ECO:0000259" key="2">
    <source>
        <dbReference type="PROSITE" id="PS50125"/>
    </source>
</evidence>
<feature type="repeat" description="TPR" evidence="1">
    <location>
        <begin position="454"/>
        <end position="487"/>
    </location>
</feature>
<dbReference type="Proteomes" id="UP000193200">
    <property type="component" value="Unassembled WGS sequence"/>
</dbReference>
<dbReference type="InterPro" id="IPR011990">
    <property type="entry name" value="TPR-like_helical_dom_sf"/>
</dbReference>
<evidence type="ECO:0000313" key="3">
    <source>
        <dbReference type="EMBL" id="SLN53782.1"/>
    </source>
</evidence>
<dbReference type="PANTHER" id="PTHR43081:SF19">
    <property type="entry name" value="PH-SENSITIVE ADENYLATE CYCLASE RV1264"/>
    <property type="match status" value="1"/>
</dbReference>
<dbReference type="Pfam" id="PF00211">
    <property type="entry name" value="Guanylate_cyc"/>
    <property type="match status" value="1"/>
</dbReference>
<proteinExistence type="predicted"/>
<dbReference type="RefSeq" id="WP_085883643.1">
    <property type="nucleotide sequence ID" value="NZ_FWFR01000002.1"/>
</dbReference>
<dbReference type="Pfam" id="PF13432">
    <property type="entry name" value="TPR_16"/>
    <property type="match status" value="1"/>
</dbReference>
<evidence type="ECO:0000256" key="1">
    <source>
        <dbReference type="PROSITE-ProRule" id="PRU00339"/>
    </source>
</evidence>
<keyword evidence="1" id="KW-0802">TPR repeat</keyword>
<dbReference type="GO" id="GO:0003677">
    <property type="term" value="F:DNA binding"/>
    <property type="evidence" value="ECO:0007669"/>
    <property type="project" value="UniProtKB-KW"/>
</dbReference>
<dbReference type="SUPFAM" id="SSF48452">
    <property type="entry name" value="TPR-like"/>
    <property type="match status" value="1"/>
</dbReference>
<dbReference type="CDD" id="cd07302">
    <property type="entry name" value="CHD"/>
    <property type="match status" value="1"/>
</dbReference>
<dbReference type="PROSITE" id="PS50293">
    <property type="entry name" value="TPR_REGION"/>
    <property type="match status" value="1"/>
</dbReference>
<dbReference type="InterPro" id="IPR001054">
    <property type="entry name" value="A/G_cyclase"/>
</dbReference>
<keyword evidence="4" id="KW-1185">Reference proteome</keyword>
<accession>A0A1Y5T4E5</accession>
<evidence type="ECO:0000313" key="4">
    <source>
        <dbReference type="Proteomes" id="UP000193200"/>
    </source>
</evidence>
<dbReference type="Gene3D" id="3.30.70.1230">
    <property type="entry name" value="Nucleotide cyclase"/>
    <property type="match status" value="1"/>
</dbReference>
<dbReference type="PANTHER" id="PTHR43081">
    <property type="entry name" value="ADENYLATE CYCLASE, TERMINAL-DIFFERENTIATION SPECIFIC-RELATED"/>
    <property type="match status" value="1"/>
</dbReference>
<dbReference type="SMART" id="SM00028">
    <property type="entry name" value="TPR"/>
    <property type="match status" value="4"/>
</dbReference>
<dbReference type="GO" id="GO:0035556">
    <property type="term" value="P:intracellular signal transduction"/>
    <property type="evidence" value="ECO:0007669"/>
    <property type="project" value="InterPro"/>
</dbReference>
<dbReference type="GO" id="GO:0004016">
    <property type="term" value="F:adenylate cyclase activity"/>
    <property type="evidence" value="ECO:0007669"/>
    <property type="project" value="UniProtKB-ARBA"/>
</dbReference>
<reference evidence="3 4" key="1">
    <citation type="submission" date="2017-03" db="EMBL/GenBank/DDBJ databases">
        <authorList>
            <person name="Afonso C.L."/>
            <person name="Miller P.J."/>
            <person name="Scott M.A."/>
            <person name="Spackman E."/>
            <person name="Goraichik I."/>
            <person name="Dimitrov K.M."/>
            <person name="Suarez D.L."/>
            <person name="Swayne D.E."/>
        </authorList>
    </citation>
    <scope>NUCLEOTIDE SEQUENCE [LARGE SCALE GENOMIC DNA]</scope>
    <source>
        <strain evidence="3 4">CECT 7691</strain>
    </source>
</reference>
<organism evidence="3 4">
    <name type="scientific">Oceanibacterium hippocampi</name>
    <dbReference type="NCBI Taxonomy" id="745714"/>
    <lineage>
        <taxon>Bacteria</taxon>
        <taxon>Pseudomonadati</taxon>
        <taxon>Pseudomonadota</taxon>
        <taxon>Alphaproteobacteria</taxon>
        <taxon>Sneathiellales</taxon>
        <taxon>Sneathiellaceae</taxon>
        <taxon>Oceanibacterium</taxon>
    </lineage>
</organism>
<sequence length="586" mass="63986">MPPQATRKLAAIVCTDIVAYSRLMEADEDGTLERMKAHRRELWEPEIAGRGGRIVGSAGDGLMIEFASAVSAVECALAIQKAMAAREAGRPAGQRMLLRVGVNIGEVMVDGSDLLGDGVNIAARLQALATPGGICISGKVHDEIRGALAADFTHGGEHAVKNIARAVRVWRWPADGLPNGAAGANGDAGPPLPDKPSIAVLPFENMSGDPEQDYFADGICEDVITDLSKVSGLFVTARHSSFAYKGRNPDIRVVCRELGIRYVLEGSVRRAGRRVRINAQLIDGLTGGHVWADRFDRDLEDIFAAQDDVTRAIVRALEVVMTRDEKARRAARGKIDPAAYDLYIRGRGAIARITAESMAEARGYLARAIEIDPGQARFHAWMAGCHCIEFANGWNGDSKEHLAAARALADRALAIDANEPAAYQALALVDLREGDLEQARRNAELSLERDPNSAVGFASLGNVYDFLGRHEEAVAALQQAVRLDPEFSITQQFLGRALFSLGRYEAAETAYMKRLEKAPNSDFSRLFLAAIYGHGGRFEEARRLWQSVREINPDFDLARLRHILPYRDPARLEHLLDGLRAARLIE</sequence>
<dbReference type="AlphaFoldDB" id="A0A1Y5T4E5"/>
<keyword evidence="3" id="KW-0238">DNA-binding</keyword>
<dbReference type="SUPFAM" id="SSF55073">
    <property type="entry name" value="Nucleotide cyclase"/>
    <property type="match status" value="1"/>
</dbReference>
<dbReference type="InterPro" id="IPR019734">
    <property type="entry name" value="TPR_rpt"/>
</dbReference>
<dbReference type="Gene3D" id="3.40.50.10070">
    <property type="entry name" value="TolB, N-terminal domain"/>
    <property type="match status" value="1"/>
</dbReference>
<dbReference type="PROSITE" id="PS50125">
    <property type="entry name" value="GUANYLATE_CYCLASE_2"/>
    <property type="match status" value="1"/>
</dbReference>